<proteinExistence type="predicted"/>
<comment type="caution">
    <text evidence="2">The sequence shown here is derived from an EMBL/GenBank/DDBJ whole genome shotgun (WGS) entry which is preliminary data.</text>
</comment>
<feature type="chain" id="PRO_5042038247" evidence="1">
    <location>
        <begin position="21"/>
        <end position="183"/>
    </location>
</feature>
<keyword evidence="3" id="KW-1185">Reference proteome</keyword>
<dbReference type="AlphaFoldDB" id="A0AAD3CXA9"/>
<name>A0AAD3CXA9_9STRA</name>
<keyword evidence="1" id="KW-0732">Signal</keyword>
<evidence type="ECO:0000313" key="2">
    <source>
        <dbReference type="EMBL" id="GFH52304.1"/>
    </source>
</evidence>
<dbReference type="Pfam" id="PF02325">
    <property type="entry name" value="CCB3_YggT"/>
    <property type="match status" value="1"/>
</dbReference>
<dbReference type="InterPro" id="IPR003425">
    <property type="entry name" value="CCB3/YggT"/>
</dbReference>
<dbReference type="GO" id="GO:0016020">
    <property type="term" value="C:membrane"/>
    <property type="evidence" value="ECO:0007669"/>
    <property type="project" value="InterPro"/>
</dbReference>
<reference evidence="2 3" key="1">
    <citation type="journal article" date="2021" name="Sci. Rep.">
        <title>The genome of the diatom Chaetoceros tenuissimus carries an ancient integrated fragment of an extant virus.</title>
        <authorList>
            <person name="Hongo Y."/>
            <person name="Kimura K."/>
            <person name="Takaki Y."/>
            <person name="Yoshida Y."/>
            <person name="Baba S."/>
            <person name="Kobayashi G."/>
            <person name="Nagasaki K."/>
            <person name="Hano T."/>
            <person name="Tomaru Y."/>
        </authorList>
    </citation>
    <scope>NUCLEOTIDE SEQUENCE [LARGE SCALE GENOMIC DNA]</scope>
    <source>
        <strain evidence="2 3">NIES-3715</strain>
    </source>
</reference>
<dbReference type="EMBL" id="BLLK01000045">
    <property type="protein sequence ID" value="GFH52304.1"/>
    <property type="molecule type" value="Genomic_DNA"/>
</dbReference>
<dbReference type="PANTHER" id="PTHR33219">
    <property type="entry name" value="YLMG HOMOLOG PROTEIN 2, CHLOROPLASTIC"/>
    <property type="match status" value="1"/>
</dbReference>
<dbReference type="PANTHER" id="PTHR33219:SF14">
    <property type="entry name" value="PROTEIN COFACTOR ASSEMBLY OF COMPLEX C SUBUNIT B CCB3, CHLOROPLASTIC-RELATED"/>
    <property type="match status" value="1"/>
</dbReference>
<evidence type="ECO:0000256" key="1">
    <source>
        <dbReference type="SAM" id="SignalP"/>
    </source>
</evidence>
<sequence>MQSMKAILLALVATLGVTSASIALPGLEATSLASMSQRPSYSSHDDFSRQNNRLAFTHNNMPVAMAIPGYGVTEQIFVGGFANFLQIYNFVITARVLLSWFPQAQSIGVLQPVFAITDPYLNLFRGIIPPIFGLDLSPILAFFTLNVLTSTTASIGCEIPEEMKEKMNKTRFGKSSRKPFMMN</sequence>
<evidence type="ECO:0000313" key="3">
    <source>
        <dbReference type="Proteomes" id="UP001054902"/>
    </source>
</evidence>
<accession>A0AAD3CXA9</accession>
<feature type="signal peptide" evidence="1">
    <location>
        <begin position="1"/>
        <end position="20"/>
    </location>
</feature>
<organism evidence="2 3">
    <name type="scientific">Chaetoceros tenuissimus</name>
    <dbReference type="NCBI Taxonomy" id="426638"/>
    <lineage>
        <taxon>Eukaryota</taxon>
        <taxon>Sar</taxon>
        <taxon>Stramenopiles</taxon>
        <taxon>Ochrophyta</taxon>
        <taxon>Bacillariophyta</taxon>
        <taxon>Coscinodiscophyceae</taxon>
        <taxon>Chaetocerotophycidae</taxon>
        <taxon>Chaetocerotales</taxon>
        <taxon>Chaetocerotaceae</taxon>
        <taxon>Chaetoceros</taxon>
    </lineage>
</organism>
<gene>
    <name evidence="2" type="ORF">CTEN210_08780</name>
</gene>
<protein>
    <submittedName>
        <fullName evidence="2">Uncharacterized protein</fullName>
    </submittedName>
</protein>
<dbReference type="Proteomes" id="UP001054902">
    <property type="component" value="Unassembled WGS sequence"/>
</dbReference>